<keyword evidence="4" id="KW-0472">Membrane</keyword>
<feature type="transmembrane region" description="Helical" evidence="4">
    <location>
        <begin position="368"/>
        <end position="385"/>
    </location>
</feature>
<name>A0ABS4YDV3_9ACTN</name>
<keyword evidence="4" id="KW-1133">Transmembrane helix</keyword>
<dbReference type="Proteomes" id="UP001519291">
    <property type="component" value="Unassembled WGS sequence"/>
</dbReference>
<feature type="transmembrane region" description="Helical" evidence="4">
    <location>
        <begin position="12"/>
        <end position="34"/>
    </location>
</feature>
<dbReference type="Gene3D" id="3.90.550.10">
    <property type="entry name" value="Spore Coat Polysaccharide Biosynthesis Protein SpsA, Chain A"/>
    <property type="match status" value="1"/>
</dbReference>
<organism evidence="5 6">
    <name type="scientific">Streptomyces syringium</name>
    <dbReference type="NCBI Taxonomy" id="76729"/>
    <lineage>
        <taxon>Bacteria</taxon>
        <taxon>Bacillati</taxon>
        <taxon>Actinomycetota</taxon>
        <taxon>Actinomycetes</taxon>
        <taxon>Kitasatosporales</taxon>
        <taxon>Streptomycetaceae</taxon>
        <taxon>Streptomyces</taxon>
    </lineage>
</organism>
<keyword evidence="3" id="KW-0808">Transferase</keyword>
<dbReference type="Pfam" id="PF13641">
    <property type="entry name" value="Glyco_tranf_2_3"/>
    <property type="match status" value="1"/>
</dbReference>
<dbReference type="PANTHER" id="PTHR43630">
    <property type="entry name" value="POLY-BETA-1,6-N-ACETYL-D-GLUCOSAMINE SYNTHASE"/>
    <property type="match status" value="1"/>
</dbReference>
<keyword evidence="2" id="KW-0328">Glycosyltransferase</keyword>
<gene>
    <name evidence="5" type="ORF">JO379_006452</name>
</gene>
<protein>
    <submittedName>
        <fullName evidence="5">Glycosyltransferase involved in cell wall biosynthesis</fullName>
    </submittedName>
</protein>
<keyword evidence="4" id="KW-0812">Transmembrane</keyword>
<evidence type="ECO:0000313" key="6">
    <source>
        <dbReference type="Proteomes" id="UP001519291"/>
    </source>
</evidence>
<dbReference type="EMBL" id="JAGIOH010000001">
    <property type="protein sequence ID" value="MBP2406983.1"/>
    <property type="molecule type" value="Genomic_DNA"/>
</dbReference>
<proteinExistence type="inferred from homology"/>
<feature type="transmembrane region" description="Helical" evidence="4">
    <location>
        <begin position="405"/>
        <end position="423"/>
    </location>
</feature>
<reference evidence="5 6" key="1">
    <citation type="submission" date="2021-03" db="EMBL/GenBank/DDBJ databases">
        <title>Sequencing the genomes of 1000 actinobacteria strains.</title>
        <authorList>
            <person name="Klenk H.-P."/>
        </authorList>
    </citation>
    <scope>NUCLEOTIDE SEQUENCE [LARGE SCALE GENOMIC DNA]</scope>
    <source>
        <strain evidence="5 6">DSM 41480</strain>
    </source>
</reference>
<evidence type="ECO:0000256" key="4">
    <source>
        <dbReference type="SAM" id="Phobius"/>
    </source>
</evidence>
<evidence type="ECO:0000256" key="1">
    <source>
        <dbReference type="ARBA" id="ARBA00006739"/>
    </source>
</evidence>
<evidence type="ECO:0000256" key="3">
    <source>
        <dbReference type="ARBA" id="ARBA00022679"/>
    </source>
</evidence>
<comment type="caution">
    <text evidence="5">The sequence shown here is derived from an EMBL/GenBank/DDBJ whole genome shotgun (WGS) entry which is preliminary data.</text>
</comment>
<dbReference type="PANTHER" id="PTHR43630:SF1">
    <property type="entry name" value="POLY-BETA-1,6-N-ACETYL-D-GLUCOSAMINE SYNTHASE"/>
    <property type="match status" value="1"/>
</dbReference>
<evidence type="ECO:0000256" key="2">
    <source>
        <dbReference type="ARBA" id="ARBA00022676"/>
    </source>
</evidence>
<keyword evidence="6" id="KW-1185">Reference proteome</keyword>
<dbReference type="InterPro" id="IPR029044">
    <property type="entry name" value="Nucleotide-diphossugar_trans"/>
</dbReference>
<comment type="similarity">
    <text evidence="1">Belongs to the glycosyltransferase 2 family.</text>
</comment>
<accession>A0ABS4YDV3</accession>
<evidence type="ECO:0000313" key="5">
    <source>
        <dbReference type="EMBL" id="MBP2406983.1"/>
    </source>
</evidence>
<sequence>MTSPDSIVRTAALVVAAITLVYTGPLVAIGLLFARRADGSLRGQLRLRNGPPIALPAGWSVFVLVPCLNEERVIANTVRCLLDLQPGVRVIVIDDGSDDATADLAQAAGAGRVTVVHRALPDARRGKGAALNAGLRSVRRHVEDEGLDPGRVLVCVLDADGRMTPGAVARVTELFSVPEVGGAQLAVRIRGRGHVALRFQDLEFWGLSAISQFGRTATGSVSMGGNGQFTRLSALDEVGELPWSDSLTEDLELGLSLAAHGWTVTSTTGAYVSQQGLTDPRRLLRQRTRWYQGHMSAIRRLPELWCGSGIGFGARAELTAYLLIPYLITLPWSVVQQYLLLRIVQGQGSGLFSLAGGPPWMRGLSGPGWYALSFGGFLVWGLVYWRRTDDLPVWKAVAYAHAQLLWIYVGFIACWRAVWRILTLRTGWSKTERAAEAPLVPPGTAATRSFTTGTE</sequence>
<dbReference type="RefSeq" id="WP_209518303.1">
    <property type="nucleotide sequence ID" value="NZ_JAGIOH010000001.1"/>
</dbReference>
<dbReference type="GeneID" id="91573288"/>
<dbReference type="SUPFAM" id="SSF53448">
    <property type="entry name" value="Nucleotide-diphospho-sugar transferases"/>
    <property type="match status" value="1"/>
</dbReference>